<protein>
    <recommendedName>
        <fullName evidence="5">Transmembrane protein</fullName>
    </recommendedName>
</protein>
<evidence type="ECO:0000313" key="4">
    <source>
        <dbReference type="Proteomes" id="UP001281761"/>
    </source>
</evidence>
<feature type="region of interest" description="Disordered" evidence="1">
    <location>
        <begin position="1693"/>
        <end position="1734"/>
    </location>
</feature>
<keyword evidence="4" id="KW-1185">Reference proteome</keyword>
<keyword evidence="2" id="KW-0472">Membrane</keyword>
<feature type="compositionally biased region" description="Low complexity" evidence="1">
    <location>
        <begin position="1706"/>
        <end position="1715"/>
    </location>
</feature>
<keyword evidence="2" id="KW-1133">Transmembrane helix</keyword>
<dbReference type="Proteomes" id="UP001281761">
    <property type="component" value="Unassembled WGS sequence"/>
</dbReference>
<proteinExistence type="predicted"/>
<reference evidence="3 4" key="1">
    <citation type="journal article" date="2022" name="bioRxiv">
        <title>Genomics of Preaxostyla Flagellates Illuminates Evolutionary Transitions and the Path Towards Mitochondrial Loss.</title>
        <authorList>
            <person name="Novak L.V.F."/>
            <person name="Treitli S.C."/>
            <person name="Pyrih J."/>
            <person name="Halakuc P."/>
            <person name="Pipaliya S.V."/>
            <person name="Vacek V."/>
            <person name="Brzon O."/>
            <person name="Soukal P."/>
            <person name="Eme L."/>
            <person name="Dacks J.B."/>
            <person name="Karnkowska A."/>
            <person name="Elias M."/>
            <person name="Hampl V."/>
        </authorList>
    </citation>
    <scope>NUCLEOTIDE SEQUENCE [LARGE SCALE GENOMIC DNA]</scope>
    <source>
        <strain evidence="3">NAU3</strain>
        <tissue evidence="3">Gut</tissue>
    </source>
</reference>
<keyword evidence="2" id="KW-0812">Transmembrane</keyword>
<organism evidence="3 4">
    <name type="scientific">Blattamonas nauphoetae</name>
    <dbReference type="NCBI Taxonomy" id="2049346"/>
    <lineage>
        <taxon>Eukaryota</taxon>
        <taxon>Metamonada</taxon>
        <taxon>Preaxostyla</taxon>
        <taxon>Oxymonadida</taxon>
        <taxon>Blattamonas</taxon>
    </lineage>
</organism>
<comment type="caution">
    <text evidence="3">The sequence shown here is derived from an EMBL/GenBank/DDBJ whole genome shotgun (WGS) entry which is preliminary data.</text>
</comment>
<feature type="compositionally biased region" description="Acidic residues" evidence="1">
    <location>
        <begin position="1717"/>
        <end position="1728"/>
    </location>
</feature>
<feature type="compositionally biased region" description="Basic and acidic residues" evidence="1">
    <location>
        <begin position="1693"/>
        <end position="1705"/>
    </location>
</feature>
<evidence type="ECO:0000256" key="1">
    <source>
        <dbReference type="SAM" id="MobiDB-lite"/>
    </source>
</evidence>
<accession>A0ABQ9XYN5</accession>
<evidence type="ECO:0000256" key="2">
    <source>
        <dbReference type="SAM" id="Phobius"/>
    </source>
</evidence>
<feature type="transmembrane region" description="Helical" evidence="2">
    <location>
        <begin position="1612"/>
        <end position="1633"/>
    </location>
</feature>
<name>A0ABQ9XYN5_9EUKA</name>
<evidence type="ECO:0000313" key="3">
    <source>
        <dbReference type="EMBL" id="KAK2956594.1"/>
    </source>
</evidence>
<gene>
    <name evidence="3" type="ORF">BLNAU_8434</name>
</gene>
<dbReference type="EMBL" id="JARBJD010000054">
    <property type="protein sequence ID" value="KAK2956594.1"/>
    <property type="molecule type" value="Genomic_DNA"/>
</dbReference>
<sequence>MIENCRFDDSKSGGTGGSIYFFGNACSTQKSTFIFSESEGDGGSIFSSSGNFSLDDCSLTKSVSRRHGGVFAIKSAFLLCLHSLIKDCSSSLGGAAVHVYSGSYIMLLQSSFVAQSVADCLVFIGSHTRSHLFSSHFAVSEPHKNGCDVTFEAFPTSISQDAHSYLSSLTPTTSFQPVFSQLVPSLKFDDWFHDEYYLFHVAPNTTDGLCSTAHFCRTIASALDVIKPHVPTMIFMTVGDHHSDRIDSSLATLTLTTIVQEPNAINIHALDSTLFSLHSDVNWHCIWLALHRSAFSPLVLIEAGTFILTDCSLHNPQSVRVSPSPFIKADSLKIFGFVATHPSNPLPHCSELLSADSLQTLTIRCTFEQLVVNEELPLFSIQSGYGIFISSTTLKYCVFNTPFIVVQSGSVVMITEVSVLDTVFLAPLITLAISPLVHCYVNLQNFRLHSSEGGSTSPVISCLTEQGSTAMLTPNLQNSHFRSPHTDSPLLIRVSHNCTFAPLISMSSFSVVGPLTWCDETQREILKQNETEVEQFCSPVGTDVMGCGNKDTPCRTILFCITLLFPEQPSTIHLLFSTEEGGIVVFNRLCKIVGESQDVIITPSRKEPIEFTFVLLFSNLQLSSLVIHLSARNTVSEMQFALIKDKSTLTLDEMTFFLVSQVPLSKPPICIENGSLNALQLKMSTNFDSLTSSSSLVVASDFYDFTLVECSFSHLSFAEPILVLNTTKEGHFGLNLCVFRSLSSGSSDLFRIGSSAPISIDVKDCFFESCTCAGSSSSSFLHPSIPAPSTISLDLVASDDLQTAIILLSTDNISNLVNHSRFRAFSHLLPTHLQFEEEADSKSFVSQLITAADSIEVSDSAFDSIFCMQPQNHKCRTLQHVLLCLDNSPPKIETTVVSITSVIDTLTDTFSNTSPLRITSEIGSTISLHPNSDAKAVFVVENELNVSHLNFRVKTLPTRTTPLFHCTPSSELDFTLVSFFSQTMSITHPIVFVDSGSLFFTSVAFDFKCVVASPLISILSTQCIIEGCHLSSTKLQETGKLILVDQNSTIHFLDLKVEDMMSDASALINVQASGFNHELDCLTLNRIDILKPDSSLLSITATNSSVTITYILCQQISATHPNCSQVRIVLLSSRLHLSSNLTLCELSHPSSSAMVIVSDSHSIPHFEVTIISNPDYSLLSSVLLLIGTEFLKLKEDLTNGILNRDFLPRAVLWKEEEGSEPVLFLETELEARDEFYIRSFGTDRLKCGTLLQPCRTLNYALILPHLTNQIEVTLDGMICLSSSVELRTSDIVLTVDSEGTVLTSTGPDQIGQNTITARSVFAQQITFLLNGLGVLADSSFISGSGGVLSIVTCAVDVSGNEWEHPVFWSEDGEATIIDTFIRSDSLSIPTILGARGGRVLLGGIYLSAQVLASPLLKIIGSPRVELRINVLTVETPITKCETGLWEKETDFEDTVVRLHLLDVRQQDIRSDVTLIDSIFRNSAVLMSNCSFSSIQPFSPSNTAESTSMINLCLIKSSLSLESCEFRHCKITPTHGLTLLRVNTTESEVQFKYNRFEENTAASLVLFHPSAFSLFRKNSFQHNTFESSLGPVLVWNGTHQPLLPLFSAYQRQFVQILIVSTLLIVAAVVLLFVFPSFWMTRFCLSHEPRYGFWKRDGGQGEKEDDALPFVITRVQGATHRVIYSSSIVRGRVDEDTSNVAEEKHLMDSSSGTSSDSENVLDFDQEDSIVDSDKDT</sequence>
<evidence type="ECO:0008006" key="5">
    <source>
        <dbReference type="Google" id="ProtNLM"/>
    </source>
</evidence>